<dbReference type="Pfam" id="PF07727">
    <property type="entry name" value="RVT_2"/>
    <property type="match status" value="1"/>
</dbReference>
<dbReference type="PROSITE" id="PS50158">
    <property type="entry name" value="ZF_CCHC"/>
    <property type="match status" value="1"/>
</dbReference>
<dbReference type="Pfam" id="PF14223">
    <property type="entry name" value="Retrotran_gag_2"/>
    <property type="match status" value="1"/>
</dbReference>
<feature type="compositionally biased region" description="Polar residues" evidence="2">
    <location>
        <begin position="634"/>
        <end position="658"/>
    </location>
</feature>
<feature type="region of interest" description="Disordered" evidence="2">
    <location>
        <begin position="261"/>
        <end position="289"/>
    </location>
</feature>
<gene>
    <name evidence="4" type="ORF">Tco_1003356</name>
</gene>
<dbReference type="CDD" id="cd09272">
    <property type="entry name" value="RNase_HI_RT_Ty1"/>
    <property type="match status" value="1"/>
</dbReference>
<comment type="caution">
    <text evidence="4">The sequence shown here is derived from an EMBL/GenBank/DDBJ whole genome shotgun (WGS) entry which is preliminary data.</text>
</comment>
<keyword evidence="1" id="KW-0479">Metal-binding</keyword>
<keyword evidence="5" id="KW-1185">Reference proteome</keyword>
<feature type="region of interest" description="Disordered" evidence="2">
    <location>
        <begin position="630"/>
        <end position="658"/>
    </location>
</feature>
<dbReference type="InterPro" id="IPR001878">
    <property type="entry name" value="Znf_CCHC"/>
</dbReference>
<organism evidence="4 5">
    <name type="scientific">Tanacetum coccineum</name>
    <dbReference type="NCBI Taxonomy" id="301880"/>
    <lineage>
        <taxon>Eukaryota</taxon>
        <taxon>Viridiplantae</taxon>
        <taxon>Streptophyta</taxon>
        <taxon>Embryophyta</taxon>
        <taxon>Tracheophyta</taxon>
        <taxon>Spermatophyta</taxon>
        <taxon>Magnoliopsida</taxon>
        <taxon>eudicotyledons</taxon>
        <taxon>Gunneridae</taxon>
        <taxon>Pentapetalae</taxon>
        <taxon>asterids</taxon>
        <taxon>campanulids</taxon>
        <taxon>Asterales</taxon>
        <taxon>Asteraceae</taxon>
        <taxon>Asteroideae</taxon>
        <taxon>Anthemideae</taxon>
        <taxon>Anthemidinae</taxon>
        <taxon>Tanacetum</taxon>
    </lineage>
</organism>
<keyword evidence="1" id="KW-0862">Zinc</keyword>
<evidence type="ECO:0000256" key="1">
    <source>
        <dbReference type="PROSITE-ProRule" id="PRU00047"/>
    </source>
</evidence>
<dbReference type="Proteomes" id="UP001151760">
    <property type="component" value="Unassembled WGS sequence"/>
</dbReference>
<evidence type="ECO:0000256" key="2">
    <source>
        <dbReference type="SAM" id="MobiDB-lite"/>
    </source>
</evidence>
<accession>A0ABQ5FAC0</accession>
<dbReference type="Gene3D" id="4.10.60.10">
    <property type="entry name" value="Zinc finger, CCHC-type"/>
    <property type="match status" value="1"/>
</dbReference>
<feature type="compositionally biased region" description="Polar residues" evidence="2">
    <location>
        <begin position="263"/>
        <end position="289"/>
    </location>
</feature>
<evidence type="ECO:0000313" key="4">
    <source>
        <dbReference type="EMBL" id="GJT59823.1"/>
    </source>
</evidence>
<name>A0ABQ5FAC0_9ASTR</name>
<dbReference type="SMART" id="SM00343">
    <property type="entry name" value="ZnF_C2HC"/>
    <property type="match status" value="1"/>
</dbReference>
<evidence type="ECO:0000313" key="5">
    <source>
        <dbReference type="Proteomes" id="UP001151760"/>
    </source>
</evidence>
<dbReference type="InterPro" id="IPR036875">
    <property type="entry name" value="Znf_CCHC_sf"/>
</dbReference>
<proteinExistence type="predicted"/>
<reference evidence="4" key="1">
    <citation type="journal article" date="2022" name="Int. J. Mol. Sci.">
        <title>Draft Genome of Tanacetum Coccineum: Genomic Comparison of Closely Related Tanacetum-Family Plants.</title>
        <authorList>
            <person name="Yamashiro T."/>
            <person name="Shiraishi A."/>
            <person name="Nakayama K."/>
            <person name="Satake H."/>
        </authorList>
    </citation>
    <scope>NUCLEOTIDE SEQUENCE</scope>
</reference>
<dbReference type="InterPro" id="IPR043502">
    <property type="entry name" value="DNA/RNA_pol_sf"/>
</dbReference>
<dbReference type="SUPFAM" id="SSF57756">
    <property type="entry name" value="Retrovirus zinc finger-like domains"/>
    <property type="match status" value="1"/>
</dbReference>
<sequence>MAEQDIPPPTITAMKIHIIRKREYDIWSMRMRQYICHTDHNLWDVIVNGDLEEEPALTRETSVPPAPKIAKQLATKRNQERVKSILLLEIPDEYLLKFHNVADAKSLWEAIKSRFGGNEESKKMQKNVLKHQFENFSTASNESLDKAYDRFQKLISQLEVHGAQILKEDINRECLRNEMKRSSKFHFYFINMALLSSENTSSTNEVSTVSGDFGVTVRVRKFIQKTGRNMDFKEKRPVSLDKSKIECYNCHRKGHFARECRSGKNQGKRSYSDNGRSNAPTNESSSQALRNKINNLNLELEKVVKERDELKLKIEKWEESSKNLDELLNSQMSARDKTGLGYGTQLNEMSNNSETDSEISLSVFDSQEPKLKRVDTGPSVSTARHVSTIRPFAPKIAQTSGAIRPIYPRIDNVRPRGSYSPIKRSYYTKPAFRPKDLKQDVKTFGVQNMTTVGTRAVVNTSKGKMDTDLKMSNGNPKILLQDHAVVDSGYSSHMTGNKIYLFDYEDYNGGCVAFGSDPKGAPRKDNVYSLDLKNIVPSGGHLVRGLPSKVFVNDHTCVACKKGKQHKASYKAKLERIIRKPLELLHMDLFGPVSVERGSKYFHDELEKMIAQEVVAKALDDATRQALEEEKRNIASQKRAAQTTSINNLSTGRSSVSTATTPYVSTASTPTGANAGELSFVYLGGKIPIDASTLPNANLPIDSNMPNLEDDSDAFSSDGIFNGAYDDENVGVVDDFNNMDNTINFSPIPTLRIHKNHPKDQILEDPKSAVQTRGKIQKASSAQQALNISQALQDESWVEALQEELLQFKLQKVWILVDLLSGKKAIGTKWVFKNKRDERTIVVKNKARLVAQGFRQEEGIDYDKVFAPVARIEAIRLFLAFASYMRFTVYQMDVKSAFLYGTIEEEVYVHQPPGFVDPAHPNKVYKVIKALYGLHQAPRAWYETLSSFLMENGFRREFEDCMHKRFQMSSMGELTFFLGLQVKQQPDGIFISQDKYVADILKKFDFWSIRTASTPIESNKPLVKDEDGEDVDVHVYRSMIGSLMYLTASRPDIMFAVCACARFQVTPKASHLNAVKRIFRYLKHQPKLGLWYPRDSPFELEAFSDSDYGGASLDRKSTTGGCQFLGRRLISWQCKKQTIMENSTTEAEYVAAANCCGQVLWIQNQMMDYGFNFMNTKIHIDNESTISVIKNPVAHSRTKHIEI</sequence>
<protein>
    <submittedName>
        <fullName evidence="4">Ribonuclease H-like domain-containing protein</fullName>
    </submittedName>
</protein>
<dbReference type="PANTHER" id="PTHR11439:SF495">
    <property type="entry name" value="REVERSE TRANSCRIPTASE, RNA-DEPENDENT DNA POLYMERASE-RELATED"/>
    <property type="match status" value="1"/>
</dbReference>
<feature type="domain" description="CCHC-type" evidence="3">
    <location>
        <begin position="247"/>
        <end position="262"/>
    </location>
</feature>
<reference evidence="4" key="2">
    <citation type="submission" date="2022-01" db="EMBL/GenBank/DDBJ databases">
        <authorList>
            <person name="Yamashiro T."/>
            <person name="Shiraishi A."/>
            <person name="Satake H."/>
            <person name="Nakayama K."/>
        </authorList>
    </citation>
    <scope>NUCLEOTIDE SEQUENCE</scope>
</reference>
<dbReference type="PANTHER" id="PTHR11439">
    <property type="entry name" value="GAG-POL-RELATED RETROTRANSPOSON"/>
    <property type="match status" value="1"/>
</dbReference>
<dbReference type="EMBL" id="BQNB010017143">
    <property type="protein sequence ID" value="GJT59823.1"/>
    <property type="molecule type" value="Genomic_DNA"/>
</dbReference>
<evidence type="ECO:0000259" key="3">
    <source>
        <dbReference type="PROSITE" id="PS50158"/>
    </source>
</evidence>
<keyword evidence="1" id="KW-0863">Zinc-finger</keyword>
<dbReference type="SUPFAM" id="SSF56672">
    <property type="entry name" value="DNA/RNA polymerases"/>
    <property type="match status" value="1"/>
</dbReference>
<dbReference type="InterPro" id="IPR013103">
    <property type="entry name" value="RVT_2"/>
</dbReference>